<dbReference type="EMBL" id="LAVV01007048">
    <property type="protein sequence ID" value="KNZ57302.1"/>
    <property type="molecule type" value="Genomic_DNA"/>
</dbReference>
<dbReference type="PROSITE" id="PS50158">
    <property type="entry name" value="ZF_CCHC"/>
    <property type="match status" value="1"/>
</dbReference>
<comment type="caution">
    <text evidence="4">The sequence shown here is derived from an EMBL/GenBank/DDBJ whole genome shotgun (WGS) entry which is preliminary data.</text>
</comment>
<evidence type="ECO:0000256" key="2">
    <source>
        <dbReference type="PROSITE-ProRule" id="PRU00047"/>
    </source>
</evidence>
<evidence type="ECO:0000256" key="1">
    <source>
        <dbReference type="ARBA" id="ARBA00022664"/>
    </source>
</evidence>
<evidence type="ECO:0000313" key="5">
    <source>
        <dbReference type="Proteomes" id="UP000037035"/>
    </source>
</evidence>
<protein>
    <recommendedName>
        <fullName evidence="3">CCHC-type domain-containing protein</fullName>
    </recommendedName>
</protein>
<feature type="domain" description="CCHC-type" evidence="3">
    <location>
        <begin position="178"/>
        <end position="191"/>
    </location>
</feature>
<gene>
    <name evidence="4" type="ORF">VP01_2190g7</name>
</gene>
<dbReference type="InterPro" id="IPR001878">
    <property type="entry name" value="Znf_CCHC"/>
</dbReference>
<feature type="non-terminal residue" evidence="4">
    <location>
        <position position="195"/>
    </location>
</feature>
<keyword evidence="2" id="KW-0479">Metal-binding</keyword>
<accession>A0A0L6V9R0</accession>
<keyword evidence="2" id="KW-0862">Zinc</keyword>
<proteinExistence type="predicted"/>
<dbReference type="Proteomes" id="UP000037035">
    <property type="component" value="Unassembled WGS sequence"/>
</dbReference>
<dbReference type="SUPFAM" id="SSF57756">
    <property type="entry name" value="Retrovirus zinc finger-like domains"/>
    <property type="match status" value="1"/>
</dbReference>
<sequence length="195" mass="21501">MDALNAHLDKLMHMMGDESGQQNHAPTPTPASNPIVLAKPQPFDGTRGTASKAFVGQIGLHAIIYTERFPTNARKVAFAILFMRDYAATWFQGLQRGPVVLYDFLNDFKSSLQEPCWPTHRTLTRTPAPLENIQLTMVMSNIEFDSLPPAALIPNPSPVLQLTLSDTVQTRRVQQNLCFRCGQGGHISRGCLNGG</sequence>
<dbReference type="InterPro" id="IPR036875">
    <property type="entry name" value="Znf_CCHC_sf"/>
</dbReference>
<keyword evidence="2" id="KW-0863">Zinc-finger</keyword>
<reference evidence="4 5" key="1">
    <citation type="submission" date="2015-08" db="EMBL/GenBank/DDBJ databases">
        <title>Next Generation Sequencing and Analysis of the Genome of Puccinia sorghi L Schw, the Causal Agent of Maize Common Rust.</title>
        <authorList>
            <person name="Rochi L."/>
            <person name="Burguener G."/>
            <person name="Darino M."/>
            <person name="Turjanski A."/>
            <person name="Kreff E."/>
            <person name="Dieguez M.J."/>
            <person name="Sacco F."/>
        </authorList>
    </citation>
    <scope>NUCLEOTIDE SEQUENCE [LARGE SCALE GENOMIC DNA]</scope>
    <source>
        <strain evidence="4 5">RO10H11247</strain>
    </source>
</reference>
<dbReference type="GO" id="GO:0006397">
    <property type="term" value="P:mRNA processing"/>
    <property type="evidence" value="ECO:0007669"/>
    <property type="project" value="UniProtKB-KW"/>
</dbReference>
<keyword evidence="1" id="KW-0507">mRNA processing</keyword>
<evidence type="ECO:0000259" key="3">
    <source>
        <dbReference type="PROSITE" id="PS50158"/>
    </source>
</evidence>
<dbReference type="VEuPathDB" id="FungiDB:VP01_2190g7"/>
<organism evidence="4 5">
    <name type="scientific">Puccinia sorghi</name>
    <dbReference type="NCBI Taxonomy" id="27349"/>
    <lineage>
        <taxon>Eukaryota</taxon>
        <taxon>Fungi</taxon>
        <taxon>Dikarya</taxon>
        <taxon>Basidiomycota</taxon>
        <taxon>Pucciniomycotina</taxon>
        <taxon>Pucciniomycetes</taxon>
        <taxon>Pucciniales</taxon>
        <taxon>Pucciniaceae</taxon>
        <taxon>Puccinia</taxon>
    </lineage>
</organism>
<name>A0A0L6V9R0_9BASI</name>
<dbReference type="GO" id="GO:0008270">
    <property type="term" value="F:zinc ion binding"/>
    <property type="evidence" value="ECO:0007669"/>
    <property type="project" value="UniProtKB-KW"/>
</dbReference>
<dbReference type="SMART" id="SM00343">
    <property type="entry name" value="ZnF_C2HC"/>
    <property type="match status" value="1"/>
</dbReference>
<dbReference type="AlphaFoldDB" id="A0A0L6V9R0"/>
<keyword evidence="5" id="KW-1185">Reference proteome</keyword>
<evidence type="ECO:0000313" key="4">
    <source>
        <dbReference type="EMBL" id="KNZ57302.1"/>
    </source>
</evidence>
<dbReference type="GO" id="GO:0003676">
    <property type="term" value="F:nucleic acid binding"/>
    <property type="evidence" value="ECO:0007669"/>
    <property type="project" value="InterPro"/>
</dbReference>
<dbReference type="OrthoDB" id="3263571at2759"/>